<feature type="compositionally biased region" description="Polar residues" evidence="9">
    <location>
        <begin position="324"/>
        <end position="342"/>
    </location>
</feature>
<evidence type="ECO:0000256" key="3">
    <source>
        <dbReference type="ARBA" id="ARBA00022448"/>
    </source>
</evidence>
<dbReference type="Proteomes" id="UP001165060">
    <property type="component" value="Unassembled WGS sequence"/>
</dbReference>
<sequence length="1730" mass="189663">MYSSVSRSNMTPAPLAMSGQAQVGGAGSAAVITVSFIHPIDVVKTRLQISGTNGARDYRALGVSGTVKTIAGEEGVAAFWKGINAAWLREASYTSLRLGLYEPCKIAMGCTTPENTTFLKKFGAGSLAGALGSLAGNPFDVLKTQMMSSEGKEAPSIIKSARQIANNQGVAGFYRGIDSNVMRAMVLNGTKMACYDSIKGVVTESTGIPKASIVNQALSAAGAGFFMTCTVAPFDMVRTRLMNQAGMPPFSINEGLPVSSREEDFLVSSTSQFLEPSPLNTLHAPQLTISASTLVHTSERNVESLVAESLPSLLKAQSGSFTKSAKNYSDANGSGSGRSATSVRGPRESDGPPDSSSGGAERGAPPGALAKVWRRKIRVGQQASGKGVYRDIKYDMRMIKTSTPASGTTLTFLPSSDKSPRVFIRFTLHPDPDIPDCTKLNMTCYAQLGAPETNKTIVRKMSVAVIQLGMKPIDRLNTRDKKRDAKIDPSSPSPPTVPTAAAPARPRERAFSPTTKAEAQGVLLDLTSAVRTLHLRFARYEEVDNARLRLFVDSLDSPPPLSPREKEALSSATTFEDQEWERIPGTLSTSMNYFQAIKTGNVAWGKASCVVDCSARLVLAWLWESMTYERCKHHMTGSNRAHLKAEVAVPGTRSKFAVAGGAFGQYGVASRTFLQWETYDEDPETKEILLAFSPIENYGESPYVPATKKLVTQHKVSSKAVVGEMNGFWRIQPLAENVCKLTFVSQGNLKGSVPFLVMKWGVKHVLSMARVIQIRFERQGRIVDRELRAVATAPPLVASLNEKQMAILKRASKLELASLSLKHRGQTLAKIGRSMTGNLNAITECQVEFLMYLDAGGSLPVALSSKKIIQGLGILLDLRNEVQRDTEVDNEDHNVAALQIEALRDQDGGSQYSEEEKAMVQRVRTRLESLPDSKFKELNTWDNQVRCRCIFVPGQSSAVLRGSTLVDASVAKCGAWETCKMSRAAMRFHHTQNGLERDIVDVGERFHHNLYRFVYDLKIPWFSPREWVMRLIMMWEEEKLYVAYESTLAPLDFPITKSRVRATSQAILCFEKKEPVYGIPVTEVTYTCFTELGGALPKWTMNSRGVSQLMYLSTMRKAFDRSIDIDAKSLAEVEDTIAQHDGNPGSYTVEESEIIGQGMHAFDFFGVSGDAKKLPMRSPLVAAKIVHTKESKVAWGYASGFVWMKIGPGYTLAARALQETAMRPVRSDAIRGMFDNCMQFSRVDDGTKVQELGERYDWFQTLMVRVIRNKLRPGSDVRTRLCNLEGSNAEVIGAGLAAAMAANLTAPAGVDEWIRRYPALLELDKKYVWFRPMMHVIAQRLLETVSWGLKLRLYLGAGISIMDLVTDVYVIFMFLSTGDAQKLEGGGIDQTVFGKLLLSMIVVCISMQLLLVILKNAGGKKRIMFMHVLTVVVGLKPGFDAARVASGKEDSRLGESSLSSVITPKVELVATKLCEMFAESIPGCVIQCYAYIKQLEHNPDYSNKLALTSILVSAASTGFMSGIIAFDYDVDPEHRTADPTFYGYIPDAAIKRTVVFGLLCLNGAVTLVVKSSVAALLMSVSKMWWMAVVIADLTLYLLYKVATRDFWYWMPTDGAAASGLLAFFMRIVIKVCVDFTGNVQFRGPGELGGVCWSYSMLLNIVMPFVATTVYHKYRTEGYGVEQLDEGTTLLFAASLTGCYVLSALLFLALINKGYFGTFVSTQRGYDDGST</sequence>
<dbReference type="InterPro" id="IPR023393">
    <property type="entry name" value="START-like_dom_sf"/>
</dbReference>
<dbReference type="PANTHER" id="PTHR45618">
    <property type="entry name" value="MITOCHONDRIAL DICARBOXYLATE CARRIER-RELATED"/>
    <property type="match status" value="1"/>
</dbReference>
<dbReference type="InterPro" id="IPR002913">
    <property type="entry name" value="START_lipid-bd_dom"/>
</dbReference>
<dbReference type="Pfam" id="PF01852">
    <property type="entry name" value="START"/>
    <property type="match status" value="1"/>
</dbReference>
<comment type="caution">
    <text evidence="12">The sequence shown here is derived from an EMBL/GenBank/DDBJ whole genome shotgun (WGS) entry which is preliminary data.</text>
</comment>
<evidence type="ECO:0000256" key="10">
    <source>
        <dbReference type="SAM" id="Phobius"/>
    </source>
</evidence>
<keyword evidence="5" id="KW-0677">Repeat</keyword>
<keyword evidence="4 8" id="KW-0812">Transmembrane</keyword>
<feature type="compositionally biased region" description="Basic and acidic residues" evidence="9">
    <location>
        <begin position="474"/>
        <end position="487"/>
    </location>
</feature>
<feature type="transmembrane region" description="Helical" evidence="10">
    <location>
        <begin position="1650"/>
        <end position="1670"/>
    </location>
</feature>
<feature type="transmembrane region" description="Helical" evidence="10">
    <location>
        <begin position="1608"/>
        <end position="1629"/>
    </location>
</feature>
<dbReference type="Pfam" id="PF00153">
    <property type="entry name" value="Mito_carr"/>
    <property type="match status" value="2"/>
</dbReference>
<accession>A0ABQ6N7V3</accession>
<keyword evidence="6 10" id="KW-1133">Transmembrane helix</keyword>
<dbReference type="SUPFAM" id="SSF103506">
    <property type="entry name" value="Mitochondrial carrier"/>
    <property type="match status" value="1"/>
</dbReference>
<dbReference type="InterPro" id="IPR018108">
    <property type="entry name" value="MCP_transmembrane"/>
</dbReference>
<dbReference type="Gene3D" id="3.30.530.20">
    <property type="match status" value="2"/>
</dbReference>
<proteinExistence type="inferred from homology"/>
<reference evidence="12 13" key="1">
    <citation type="journal article" date="2023" name="Commun. Biol.">
        <title>Genome analysis of Parmales, the sister group of diatoms, reveals the evolutionary specialization of diatoms from phago-mixotrophs to photoautotrophs.</title>
        <authorList>
            <person name="Ban H."/>
            <person name="Sato S."/>
            <person name="Yoshikawa S."/>
            <person name="Yamada K."/>
            <person name="Nakamura Y."/>
            <person name="Ichinomiya M."/>
            <person name="Sato N."/>
            <person name="Blanc-Mathieu R."/>
            <person name="Endo H."/>
            <person name="Kuwata A."/>
            <person name="Ogata H."/>
        </authorList>
    </citation>
    <scope>NUCLEOTIDE SEQUENCE [LARGE SCALE GENOMIC DNA]</scope>
</reference>
<evidence type="ECO:0000256" key="5">
    <source>
        <dbReference type="ARBA" id="ARBA00022737"/>
    </source>
</evidence>
<dbReference type="InterPro" id="IPR023395">
    <property type="entry name" value="MCP_dom_sf"/>
</dbReference>
<comment type="subcellular location">
    <subcellularLocation>
        <location evidence="1">Membrane</location>
        <topology evidence="1">Multi-pass membrane protein</topology>
    </subcellularLocation>
</comment>
<comment type="similarity">
    <text evidence="2">Belongs to the mitochondrial carrier (TC 2.A.29) family.</text>
</comment>
<dbReference type="PROSITE" id="PS50920">
    <property type="entry name" value="SOLCAR"/>
    <property type="match status" value="2"/>
</dbReference>
<feature type="region of interest" description="Disordered" evidence="9">
    <location>
        <begin position="324"/>
        <end position="372"/>
    </location>
</feature>
<feature type="repeat" description="Solcar" evidence="8">
    <location>
        <begin position="116"/>
        <end position="201"/>
    </location>
</feature>
<keyword evidence="7 8" id="KW-0472">Membrane</keyword>
<keyword evidence="13" id="KW-1185">Reference proteome</keyword>
<evidence type="ECO:0000313" key="12">
    <source>
        <dbReference type="EMBL" id="GMI42209.1"/>
    </source>
</evidence>
<dbReference type="Gene3D" id="1.50.40.10">
    <property type="entry name" value="Mitochondrial carrier domain"/>
    <property type="match status" value="1"/>
</dbReference>
<gene>
    <name evidence="12" type="ORF">TeGR_g14993</name>
</gene>
<evidence type="ECO:0000256" key="4">
    <source>
        <dbReference type="ARBA" id="ARBA00022692"/>
    </source>
</evidence>
<evidence type="ECO:0000256" key="9">
    <source>
        <dbReference type="SAM" id="MobiDB-lite"/>
    </source>
</evidence>
<evidence type="ECO:0000313" key="13">
    <source>
        <dbReference type="Proteomes" id="UP001165060"/>
    </source>
</evidence>
<feature type="transmembrane region" description="Helical" evidence="10">
    <location>
        <begin position="1690"/>
        <end position="1710"/>
    </location>
</feature>
<evidence type="ECO:0000259" key="11">
    <source>
        <dbReference type="Pfam" id="PF01852"/>
    </source>
</evidence>
<feature type="region of interest" description="Disordered" evidence="9">
    <location>
        <begin position="474"/>
        <end position="514"/>
    </location>
</feature>
<keyword evidence="3" id="KW-0813">Transport</keyword>
<feature type="repeat" description="Solcar" evidence="8">
    <location>
        <begin position="17"/>
        <end position="107"/>
    </location>
</feature>
<name>A0ABQ6N7V3_9STRA</name>
<evidence type="ECO:0000256" key="1">
    <source>
        <dbReference type="ARBA" id="ARBA00004141"/>
    </source>
</evidence>
<evidence type="ECO:0000256" key="7">
    <source>
        <dbReference type="ARBA" id="ARBA00023136"/>
    </source>
</evidence>
<feature type="transmembrane region" description="Helical" evidence="10">
    <location>
        <begin position="1396"/>
        <end position="1414"/>
    </location>
</feature>
<dbReference type="InterPro" id="IPR050391">
    <property type="entry name" value="Mito_Metabolite_Transporter"/>
</dbReference>
<dbReference type="EMBL" id="BRYB01001053">
    <property type="protein sequence ID" value="GMI42209.1"/>
    <property type="molecule type" value="Genomic_DNA"/>
</dbReference>
<organism evidence="12 13">
    <name type="scientific">Tetraparma gracilis</name>
    <dbReference type="NCBI Taxonomy" id="2962635"/>
    <lineage>
        <taxon>Eukaryota</taxon>
        <taxon>Sar</taxon>
        <taxon>Stramenopiles</taxon>
        <taxon>Ochrophyta</taxon>
        <taxon>Bolidophyceae</taxon>
        <taxon>Parmales</taxon>
        <taxon>Triparmaceae</taxon>
        <taxon>Tetraparma</taxon>
    </lineage>
</organism>
<evidence type="ECO:0000256" key="6">
    <source>
        <dbReference type="ARBA" id="ARBA00022989"/>
    </source>
</evidence>
<dbReference type="SUPFAM" id="SSF55961">
    <property type="entry name" value="Bet v1-like"/>
    <property type="match status" value="2"/>
</dbReference>
<protein>
    <recommendedName>
        <fullName evidence="11">START domain-containing protein</fullName>
    </recommendedName>
</protein>
<feature type="transmembrane region" description="Helical" evidence="10">
    <location>
        <begin position="1554"/>
        <end position="1577"/>
    </location>
</feature>
<feature type="domain" description="START" evidence="11">
    <location>
        <begin position="1023"/>
        <end position="1120"/>
    </location>
</feature>
<evidence type="ECO:0000256" key="8">
    <source>
        <dbReference type="PROSITE-ProRule" id="PRU00282"/>
    </source>
</evidence>
<evidence type="ECO:0000256" key="2">
    <source>
        <dbReference type="ARBA" id="ARBA00006375"/>
    </source>
</evidence>